<evidence type="ECO:0000256" key="9">
    <source>
        <dbReference type="ARBA" id="ARBA00023002"/>
    </source>
</evidence>
<dbReference type="OrthoDB" id="6880011at2759"/>
<sequence length="570" mass="65102">MFTSKEIPPKVYTLENGFAYDHHPYGNQVARPDGPLLLQDVHLVESMAHFDRERIPERVVHAKGGGCRIEFELTDSLKDITYAAPYQTPGYKCPGVVRFSTVGRESGSPDTVRDPRGVSFKLYTDWGNHDYVFNNTPVFFIRDGNQFAHFIHTQKRDPQTHLGQDDDSSAFWDYLTLNPESIHQITYMFGPRGTPASWADMSSYSGHTFKFVNDKNELTYVQIHILPENGWEYLSTEEAGNLAGSNPDYNQAKLFKQLENGERPKLTCYVQTMTPKQAEEFRYSVNDLTKIWPHKEYPLRKFGTITLVENVENYFEEIEQVAFSPSNTCIPGIQPSNDSVLQLRLFSYPDTQRYRLGANYQHLPVNRPRNAGCPFISAFSNGVSEKEVIPGATKCPHQISNFQRDGPGCQYNKGKEPNYISSLPKAEMKFKNFGDPNMQAFGKEFSGVVLDKDVKQYLKQQEIDRKDHEKIVDAKLNEYYYKSGISELDFEQPRLLYEKVFDDKTKKDFIDNIVGHASKVAVPHIKTRVCQYFGLLNKNLGKSIAEGLGITWEPVSMDQYAQEAGIAKPY</sequence>
<dbReference type="SUPFAM" id="SSF56634">
    <property type="entry name" value="Heme-dependent catalase-like"/>
    <property type="match status" value="1"/>
</dbReference>
<name>A0A7H9AVX9_ZYGMR</name>
<evidence type="ECO:0000256" key="14">
    <source>
        <dbReference type="RuleBase" id="RU000498"/>
    </source>
</evidence>
<keyword evidence="18" id="KW-1185">Reference proteome</keyword>
<evidence type="ECO:0000256" key="15">
    <source>
        <dbReference type="RuleBase" id="RU004142"/>
    </source>
</evidence>
<dbReference type="InterPro" id="IPR024708">
    <property type="entry name" value="Catalase_AS"/>
</dbReference>
<reference evidence="17 18" key="1">
    <citation type="submission" date="2020-07" db="EMBL/GenBank/DDBJ databases">
        <title>The yeast mating-type switching endonuclease HO is a domesticated member of an unorthodox homing genetic element family.</title>
        <authorList>
            <person name="Coughlan A.Y."/>
            <person name="Lombardi L."/>
            <person name="Braun-Galleani S."/>
            <person name="Martos A.R."/>
            <person name="Galeote V."/>
            <person name="Bigey F."/>
            <person name="Dequin S."/>
            <person name="Byrne K.P."/>
            <person name="Wolfe K.H."/>
        </authorList>
    </citation>
    <scope>NUCLEOTIDE SEQUENCE [LARGE SCALE GENOMIC DNA]</scope>
    <source>
        <strain evidence="17 18">NRRL Y-6702</strain>
    </source>
</reference>
<keyword evidence="10 13" id="KW-0408">Iron</keyword>
<dbReference type="GO" id="GO:0005739">
    <property type="term" value="C:mitochondrion"/>
    <property type="evidence" value="ECO:0007669"/>
    <property type="project" value="TreeGrafter"/>
</dbReference>
<keyword evidence="6 14" id="KW-0575">Peroxidase</keyword>
<evidence type="ECO:0000313" key="17">
    <source>
        <dbReference type="EMBL" id="QLG70214.1"/>
    </source>
</evidence>
<dbReference type="InterPro" id="IPR011614">
    <property type="entry name" value="Catalase_core"/>
</dbReference>
<dbReference type="GO" id="GO:0005777">
    <property type="term" value="C:peroxisome"/>
    <property type="evidence" value="ECO:0007669"/>
    <property type="project" value="TreeGrafter"/>
</dbReference>
<comment type="function">
    <text evidence="15">Catalyzes the degradation of hydrogen peroxide (H(2)O(2)) generated by peroxisomal oxidases to water and oxygen, thereby protecting cells from the toxic effects of hydrogen peroxide.</text>
</comment>
<dbReference type="InterPro" id="IPR018028">
    <property type="entry name" value="Catalase"/>
</dbReference>
<keyword evidence="9 14" id="KW-0560">Oxidoreductase</keyword>
<dbReference type="GO" id="GO:0020037">
    <property type="term" value="F:heme binding"/>
    <property type="evidence" value="ECO:0007669"/>
    <property type="project" value="InterPro"/>
</dbReference>
<evidence type="ECO:0000256" key="13">
    <source>
        <dbReference type="PIRSR" id="PIRSR038928-2"/>
    </source>
</evidence>
<evidence type="ECO:0000256" key="12">
    <source>
        <dbReference type="PIRSR" id="PIRSR038928-1"/>
    </source>
</evidence>
<feature type="active site" evidence="12">
    <location>
        <position position="61"/>
    </location>
</feature>
<accession>A0A7H9AVX9</accession>
<evidence type="ECO:0000256" key="3">
    <source>
        <dbReference type="ARBA" id="ARBA00004496"/>
    </source>
</evidence>
<comment type="cofactor">
    <cofactor evidence="1 13">
        <name>heme</name>
        <dbReference type="ChEBI" id="CHEBI:30413"/>
    </cofactor>
</comment>
<dbReference type="GO" id="GO:0042744">
    <property type="term" value="P:hydrogen peroxide catabolic process"/>
    <property type="evidence" value="ECO:0007669"/>
    <property type="project" value="UniProtKB-KW"/>
</dbReference>
<dbReference type="InterPro" id="IPR002226">
    <property type="entry name" value="Catalase_haem_BS"/>
</dbReference>
<feature type="domain" description="Catalase core" evidence="16">
    <location>
        <begin position="13"/>
        <end position="427"/>
    </location>
</feature>
<dbReference type="SMART" id="SM01060">
    <property type="entry name" value="Catalase"/>
    <property type="match status" value="1"/>
</dbReference>
<evidence type="ECO:0000256" key="11">
    <source>
        <dbReference type="ARBA" id="ARBA00023324"/>
    </source>
</evidence>
<dbReference type="GeneID" id="59233850"/>
<comment type="catalytic activity">
    <reaction evidence="14">
        <text>2 H2O2 = O2 + 2 H2O</text>
        <dbReference type="Rhea" id="RHEA:20309"/>
        <dbReference type="ChEBI" id="CHEBI:15377"/>
        <dbReference type="ChEBI" id="CHEBI:15379"/>
        <dbReference type="ChEBI" id="CHEBI:16240"/>
        <dbReference type="EC" id="1.11.1.6"/>
    </reaction>
</comment>
<dbReference type="InterPro" id="IPR010582">
    <property type="entry name" value="Catalase_immune_responsive"/>
</dbReference>
<feature type="active site" evidence="12">
    <location>
        <position position="134"/>
    </location>
</feature>
<proteinExistence type="inferred from homology"/>
<evidence type="ECO:0000256" key="10">
    <source>
        <dbReference type="ARBA" id="ARBA00023004"/>
    </source>
</evidence>
<dbReference type="InterPro" id="IPR020835">
    <property type="entry name" value="Catalase_sf"/>
</dbReference>
<evidence type="ECO:0000256" key="6">
    <source>
        <dbReference type="ARBA" id="ARBA00022559"/>
    </source>
</evidence>
<dbReference type="GO" id="GO:0042542">
    <property type="term" value="P:response to hydrogen peroxide"/>
    <property type="evidence" value="ECO:0007669"/>
    <property type="project" value="TreeGrafter"/>
</dbReference>
<comment type="subcellular location">
    <subcellularLocation>
        <location evidence="3">Cytoplasm</location>
    </subcellularLocation>
</comment>
<dbReference type="Proteomes" id="UP000509704">
    <property type="component" value="Chromosome 1"/>
</dbReference>
<dbReference type="EMBL" id="CP058604">
    <property type="protein sequence ID" value="QLG70214.1"/>
    <property type="molecule type" value="Genomic_DNA"/>
</dbReference>
<comment type="function">
    <text evidence="2">Occurs in almost all aerobically respiring organisms and serves to protect cells from the toxic effects of hydrogen peroxide.</text>
</comment>
<dbReference type="Pfam" id="PF00199">
    <property type="entry name" value="Catalase"/>
    <property type="match status" value="1"/>
</dbReference>
<dbReference type="Gene3D" id="2.40.180.10">
    <property type="entry name" value="Catalase core domain"/>
    <property type="match status" value="1"/>
</dbReference>
<keyword evidence="11 14" id="KW-0376">Hydrogen peroxide</keyword>
<evidence type="ECO:0000256" key="8">
    <source>
        <dbReference type="ARBA" id="ARBA00022723"/>
    </source>
</evidence>
<dbReference type="FunFam" id="2.40.180.10:FF:000013">
    <property type="entry name" value="Catalase"/>
    <property type="match status" value="1"/>
</dbReference>
<keyword evidence="8 13" id="KW-0479">Metal-binding</keyword>
<evidence type="ECO:0000256" key="7">
    <source>
        <dbReference type="ARBA" id="ARBA00022617"/>
    </source>
</evidence>
<dbReference type="PROSITE" id="PS00437">
    <property type="entry name" value="CATALASE_1"/>
    <property type="match status" value="1"/>
</dbReference>
<dbReference type="PANTHER" id="PTHR11465:SF62">
    <property type="entry name" value="CATALASE T"/>
    <property type="match status" value="1"/>
</dbReference>
<evidence type="ECO:0000256" key="1">
    <source>
        <dbReference type="ARBA" id="ARBA00001971"/>
    </source>
</evidence>
<dbReference type="AlphaFoldDB" id="A0A7H9AVX9"/>
<evidence type="ECO:0000313" key="18">
    <source>
        <dbReference type="Proteomes" id="UP000509704"/>
    </source>
</evidence>
<comment type="similarity">
    <text evidence="4 14">Belongs to the catalase family.</text>
</comment>
<dbReference type="Pfam" id="PF06628">
    <property type="entry name" value="Catalase-rel"/>
    <property type="match status" value="1"/>
</dbReference>
<dbReference type="PANTHER" id="PTHR11465">
    <property type="entry name" value="CATALASE"/>
    <property type="match status" value="1"/>
</dbReference>
<dbReference type="RefSeq" id="XP_037141942.1">
    <property type="nucleotide sequence ID" value="XM_037286047.1"/>
</dbReference>
<organism evidence="17 18">
    <name type="scientific">Zygotorulaspora mrakii</name>
    <name type="common">Zygosaccharomyces mrakii</name>
    <dbReference type="NCBI Taxonomy" id="42260"/>
    <lineage>
        <taxon>Eukaryota</taxon>
        <taxon>Fungi</taxon>
        <taxon>Dikarya</taxon>
        <taxon>Ascomycota</taxon>
        <taxon>Saccharomycotina</taxon>
        <taxon>Saccharomycetes</taxon>
        <taxon>Saccharomycetales</taxon>
        <taxon>Saccharomycetaceae</taxon>
        <taxon>Zygotorulaspora</taxon>
    </lineage>
</organism>
<dbReference type="PIRSF" id="PIRSF038928">
    <property type="entry name" value="Catalase_clade1-3"/>
    <property type="match status" value="1"/>
</dbReference>
<protein>
    <recommendedName>
        <fullName evidence="14">Catalase</fullName>
        <ecNumber evidence="14">1.11.1.6</ecNumber>
    </recommendedName>
</protein>
<dbReference type="PROSITE" id="PS51402">
    <property type="entry name" value="CATALASE_3"/>
    <property type="match status" value="1"/>
</dbReference>
<dbReference type="KEGG" id="zmk:HG535_0A01520"/>
<dbReference type="GO" id="GO:0046872">
    <property type="term" value="F:metal ion binding"/>
    <property type="evidence" value="ECO:0007669"/>
    <property type="project" value="UniProtKB-KW"/>
</dbReference>
<dbReference type="GO" id="GO:0004096">
    <property type="term" value="F:catalase activity"/>
    <property type="evidence" value="ECO:0007669"/>
    <property type="project" value="UniProtKB-EC"/>
</dbReference>
<dbReference type="PRINTS" id="PR00067">
    <property type="entry name" value="CATALASE"/>
</dbReference>
<evidence type="ECO:0000256" key="5">
    <source>
        <dbReference type="ARBA" id="ARBA00022490"/>
    </source>
</evidence>
<keyword evidence="7 13" id="KW-0349">Heme</keyword>
<dbReference type="InterPro" id="IPR024711">
    <property type="entry name" value="Catalase_clade1/3"/>
</dbReference>
<keyword evidence="5" id="KW-0963">Cytoplasm</keyword>
<evidence type="ECO:0000256" key="2">
    <source>
        <dbReference type="ARBA" id="ARBA00003918"/>
    </source>
</evidence>
<evidence type="ECO:0000256" key="4">
    <source>
        <dbReference type="ARBA" id="ARBA00005329"/>
    </source>
</evidence>
<evidence type="ECO:0000259" key="16">
    <source>
        <dbReference type="SMART" id="SM01060"/>
    </source>
</evidence>
<gene>
    <name evidence="17" type="ORF">HG535_0A01520</name>
</gene>
<dbReference type="PROSITE" id="PS00438">
    <property type="entry name" value="CATALASE_2"/>
    <property type="match status" value="1"/>
</dbReference>
<dbReference type="EC" id="1.11.1.6" evidence="14"/>
<feature type="binding site" description="axial binding residue" evidence="13">
    <location>
        <position position="348"/>
    </location>
    <ligand>
        <name>heme</name>
        <dbReference type="ChEBI" id="CHEBI:30413"/>
    </ligand>
    <ligandPart>
        <name>Fe</name>
        <dbReference type="ChEBI" id="CHEBI:18248"/>
    </ligandPart>
</feature>